<keyword evidence="2" id="KW-0732">Signal</keyword>
<dbReference type="OrthoDB" id="2735367at2"/>
<comment type="caution">
    <text evidence="3">The sequence shown here is derived from an EMBL/GenBank/DDBJ whole genome shotgun (WGS) entry which is preliminary data.</text>
</comment>
<dbReference type="EMBL" id="MASJ01000003">
    <property type="protein sequence ID" value="OCS87503.1"/>
    <property type="molecule type" value="Genomic_DNA"/>
</dbReference>
<evidence type="ECO:0000256" key="2">
    <source>
        <dbReference type="SAM" id="SignalP"/>
    </source>
</evidence>
<reference evidence="3 4" key="1">
    <citation type="submission" date="2016-07" db="EMBL/GenBank/DDBJ databases">
        <title>Caryophanon tenue genome sequencing.</title>
        <authorList>
            <person name="Verma A."/>
            <person name="Pal Y."/>
            <person name="Krishnamurthi S."/>
        </authorList>
    </citation>
    <scope>NUCLEOTIDE SEQUENCE [LARGE SCALE GENOMIC DNA]</scope>
    <source>
        <strain evidence="3 4">DSM 14152</strain>
    </source>
</reference>
<organism evidence="3 4">
    <name type="scientific">Caryophanon tenue</name>
    <dbReference type="NCBI Taxonomy" id="33978"/>
    <lineage>
        <taxon>Bacteria</taxon>
        <taxon>Bacillati</taxon>
        <taxon>Bacillota</taxon>
        <taxon>Bacilli</taxon>
        <taxon>Bacillales</taxon>
        <taxon>Caryophanaceae</taxon>
        <taxon>Caryophanon</taxon>
    </lineage>
</organism>
<sequence length="266" mass="28621">MKKMLMLSATAALFLAACNDTTKEVAVDPTPVEEATTEATQAVEQATEQQEAEASASPTQPSTTVEPEATEQANPIEEADSETVESVVEQTEEEAIIEEADSETVEGSPATEVTPSSEITYMQNGNVQTAPTNFLTSAEQPFGLEVMNGFTLVAEEPGKDQLIYDADVRITMAIETYTLGEITYDELFNSALEEAGTLGEASPIEELPYHDNIANIAAFDVTIDNEKVVVMAIETPSTLAKFTIYDTLETDLTQAMIQMAATIKGQ</sequence>
<evidence type="ECO:0000313" key="4">
    <source>
        <dbReference type="Proteomes" id="UP000093199"/>
    </source>
</evidence>
<feature type="signal peptide" evidence="2">
    <location>
        <begin position="1"/>
        <end position="22"/>
    </location>
</feature>
<proteinExistence type="predicted"/>
<keyword evidence="4" id="KW-1185">Reference proteome</keyword>
<accession>A0A1C0YK22</accession>
<name>A0A1C0YK22_9BACL</name>
<feature type="compositionally biased region" description="Low complexity" evidence="1">
    <location>
        <begin position="30"/>
        <end position="60"/>
    </location>
</feature>
<protein>
    <recommendedName>
        <fullName evidence="5">DUF4367 domain-containing protein</fullName>
    </recommendedName>
</protein>
<evidence type="ECO:0000256" key="1">
    <source>
        <dbReference type="SAM" id="MobiDB-lite"/>
    </source>
</evidence>
<feature type="region of interest" description="Disordered" evidence="1">
    <location>
        <begin position="28"/>
        <end position="83"/>
    </location>
</feature>
<evidence type="ECO:0008006" key="5">
    <source>
        <dbReference type="Google" id="ProtNLM"/>
    </source>
</evidence>
<dbReference type="Proteomes" id="UP000093199">
    <property type="component" value="Unassembled WGS sequence"/>
</dbReference>
<dbReference type="AlphaFoldDB" id="A0A1C0YK22"/>
<evidence type="ECO:0000313" key="3">
    <source>
        <dbReference type="EMBL" id="OCS87503.1"/>
    </source>
</evidence>
<dbReference type="RefSeq" id="WP_066543057.1">
    <property type="nucleotide sequence ID" value="NZ_MASJ01000003.1"/>
</dbReference>
<dbReference type="PROSITE" id="PS51257">
    <property type="entry name" value="PROKAR_LIPOPROTEIN"/>
    <property type="match status" value="1"/>
</dbReference>
<feature type="chain" id="PRO_5038923898" description="DUF4367 domain-containing protein" evidence="2">
    <location>
        <begin position="23"/>
        <end position="266"/>
    </location>
</feature>
<gene>
    <name evidence="3" type="ORF">A6M13_09360</name>
</gene>